<comment type="caution">
    <text evidence="1">The sequence shown here is derived from an EMBL/GenBank/DDBJ whole genome shotgun (WGS) entry which is preliminary data.</text>
</comment>
<dbReference type="GO" id="GO:0008998">
    <property type="term" value="F:ribonucleoside-triphosphate reductase (thioredoxin) activity"/>
    <property type="evidence" value="ECO:0007669"/>
    <property type="project" value="InterPro"/>
</dbReference>
<proteinExistence type="predicted"/>
<organism evidence="1 2">
    <name type="scientific">Candidatus Iainarchaeum sp</name>
    <dbReference type="NCBI Taxonomy" id="3101447"/>
    <lineage>
        <taxon>Archaea</taxon>
        <taxon>Candidatus Iainarchaeota</taxon>
        <taxon>Candidatus Iainarchaeia</taxon>
        <taxon>Candidatus Iainarchaeales</taxon>
        <taxon>Candidatus Iainarchaeaceae</taxon>
        <taxon>Candidatus Iainarchaeum</taxon>
    </lineage>
</organism>
<accession>A0A7K4BZX4</accession>
<dbReference type="EMBL" id="JAAZKV010000018">
    <property type="protein sequence ID" value="NMA44701.1"/>
    <property type="molecule type" value="Genomic_DNA"/>
</dbReference>
<evidence type="ECO:0000313" key="1">
    <source>
        <dbReference type="EMBL" id="NMA44701.1"/>
    </source>
</evidence>
<evidence type="ECO:0000313" key="2">
    <source>
        <dbReference type="Proteomes" id="UP000526302"/>
    </source>
</evidence>
<protein>
    <submittedName>
        <fullName evidence="1">Uncharacterized protein</fullName>
    </submittedName>
</protein>
<reference evidence="1 2" key="1">
    <citation type="journal article" date="2020" name="Biotechnol. Biofuels">
        <title>New insights from the biogas microbiome by comprehensive genome-resolved metagenomics of nearly 1600 species originating from multiple anaerobic digesters.</title>
        <authorList>
            <person name="Campanaro S."/>
            <person name="Treu L."/>
            <person name="Rodriguez-R L.M."/>
            <person name="Kovalovszki A."/>
            <person name="Ziels R.M."/>
            <person name="Maus I."/>
            <person name="Zhu X."/>
            <person name="Kougias P.G."/>
            <person name="Basile A."/>
            <person name="Luo G."/>
            <person name="Schluter A."/>
            <person name="Konstantinidis K.T."/>
            <person name="Angelidaki I."/>
        </authorList>
    </citation>
    <scope>NUCLEOTIDE SEQUENCE [LARGE SCALE GENOMIC DNA]</scope>
    <source>
        <strain evidence="1">AS22ysBPME_79</strain>
    </source>
</reference>
<dbReference type="GO" id="GO:0006260">
    <property type="term" value="P:DNA replication"/>
    <property type="evidence" value="ECO:0007669"/>
    <property type="project" value="InterPro"/>
</dbReference>
<dbReference type="AlphaFoldDB" id="A0A7K4BZX4"/>
<dbReference type="InterPro" id="IPR012833">
    <property type="entry name" value="NrdD"/>
</dbReference>
<sequence>MVKTKCEVYSRVVGYIRPISNWNDSKQAEFSDRLKFDSSMKSDNQSKLKC</sequence>
<gene>
    <name evidence="1" type="ORF">GX950_02735</name>
</gene>
<dbReference type="Proteomes" id="UP000526302">
    <property type="component" value="Unassembled WGS sequence"/>
</dbReference>
<dbReference type="Pfam" id="PF13597">
    <property type="entry name" value="NRDD"/>
    <property type="match status" value="1"/>
</dbReference>
<name>A0A7K4BZX4_9ARCH</name>